<sequence>MASAGILNSSTVFFHLLLLCASPLCLAASAKHNITAILAGNPELSEFSAALNSYNLTAEIDNRATITVLAVDNAVMAQIPSLNLPADAVVHALEMHVLLDYFDAAKLHGLAAGSALAASLFQASGQAKESAGIVNISGRTSGRVAFTPYGTPESSPAVYYQKSIQESPYDIAVLQVSGVIPIPTVEAQPPAPVTSPASAPVTEPSASPAPTPTPVISPAPAPATTPSASPTPTPAPVTSPAPSPATEPSTFPAPVSSPAPAPDTEDNQPPADNGVSGGMASWGVLSAAAAVQAVALVLWC</sequence>
<feature type="region of interest" description="Disordered" evidence="1">
    <location>
        <begin position="188"/>
        <end position="276"/>
    </location>
</feature>
<dbReference type="HOGENOM" id="CLU_058119_2_0_1"/>
<evidence type="ECO:0000313" key="4">
    <source>
        <dbReference type="Proteomes" id="UP000032180"/>
    </source>
</evidence>
<evidence type="ECO:0008006" key="5">
    <source>
        <dbReference type="Google" id="ProtNLM"/>
    </source>
</evidence>
<name>A0A0D9WPA8_9ORYZ</name>
<reference evidence="3 4" key="1">
    <citation type="submission" date="2012-08" db="EMBL/GenBank/DDBJ databases">
        <title>Oryza genome evolution.</title>
        <authorList>
            <person name="Wing R.A."/>
        </authorList>
    </citation>
    <scope>NUCLEOTIDE SEQUENCE</scope>
</reference>
<dbReference type="PANTHER" id="PTHR32382">
    <property type="entry name" value="FASCICLIN-LIKE ARABINOGALACTAN PROTEIN"/>
    <property type="match status" value="1"/>
</dbReference>
<feature type="chain" id="PRO_5002348903" description="FAS1 domain-containing protein" evidence="2">
    <location>
        <begin position="28"/>
        <end position="300"/>
    </location>
</feature>
<evidence type="ECO:0000256" key="2">
    <source>
        <dbReference type="SAM" id="SignalP"/>
    </source>
</evidence>
<dbReference type="InterPro" id="IPR033254">
    <property type="entry name" value="Plant_FLA"/>
</dbReference>
<dbReference type="AlphaFoldDB" id="A0A0D9WPA8"/>
<dbReference type="PANTHER" id="PTHR32382:SF52">
    <property type="entry name" value="FAS1 DOMAIN-CONTAINING PROTEIN"/>
    <property type="match status" value="1"/>
</dbReference>
<evidence type="ECO:0000313" key="3">
    <source>
        <dbReference type="EnsemblPlants" id="LPERR06G09660.1"/>
    </source>
</evidence>
<feature type="signal peptide" evidence="2">
    <location>
        <begin position="1"/>
        <end position="27"/>
    </location>
</feature>
<dbReference type="InterPro" id="IPR036378">
    <property type="entry name" value="FAS1_dom_sf"/>
</dbReference>
<accession>A0A0D9WPA8</accession>
<evidence type="ECO:0000256" key="1">
    <source>
        <dbReference type="SAM" id="MobiDB-lite"/>
    </source>
</evidence>
<protein>
    <recommendedName>
        <fullName evidence="5">FAS1 domain-containing protein</fullName>
    </recommendedName>
</protein>
<dbReference type="SUPFAM" id="SSF82153">
    <property type="entry name" value="FAS1 domain"/>
    <property type="match status" value="1"/>
</dbReference>
<proteinExistence type="predicted"/>
<reference evidence="3" key="3">
    <citation type="submission" date="2015-04" db="UniProtKB">
        <authorList>
            <consortium name="EnsemblPlants"/>
        </authorList>
    </citation>
    <scope>IDENTIFICATION</scope>
</reference>
<reference evidence="4" key="2">
    <citation type="submission" date="2013-12" db="EMBL/GenBank/DDBJ databases">
        <authorList>
            <person name="Yu Y."/>
            <person name="Lee S."/>
            <person name="de Baynast K."/>
            <person name="Wissotski M."/>
            <person name="Liu L."/>
            <person name="Talag J."/>
            <person name="Goicoechea J."/>
            <person name="Angelova A."/>
            <person name="Jetty R."/>
            <person name="Kudrna D."/>
            <person name="Golser W."/>
            <person name="Rivera L."/>
            <person name="Zhang J."/>
            <person name="Wing R."/>
        </authorList>
    </citation>
    <scope>NUCLEOTIDE SEQUENCE</scope>
</reference>
<dbReference type="STRING" id="77586.A0A0D9WPA8"/>
<dbReference type="Proteomes" id="UP000032180">
    <property type="component" value="Chromosome 6"/>
</dbReference>
<keyword evidence="2" id="KW-0732">Signal</keyword>
<keyword evidence="4" id="KW-1185">Reference proteome</keyword>
<feature type="compositionally biased region" description="Pro residues" evidence="1">
    <location>
        <begin position="207"/>
        <end position="245"/>
    </location>
</feature>
<dbReference type="EnsemblPlants" id="LPERR06G09660.1">
    <property type="protein sequence ID" value="LPERR06G09660.1"/>
    <property type="gene ID" value="LPERR06G09660"/>
</dbReference>
<dbReference type="GO" id="GO:0005886">
    <property type="term" value="C:plasma membrane"/>
    <property type="evidence" value="ECO:0007669"/>
    <property type="project" value="TreeGrafter"/>
</dbReference>
<dbReference type="Gramene" id="LPERR06G09660.1">
    <property type="protein sequence ID" value="LPERR06G09660.1"/>
    <property type="gene ID" value="LPERR06G09660"/>
</dbReference>
<dbReference type="Gene3D" id="2.30.180.10">
    <property type="entry name" value="FAS1 domain"/>
    <property type="match status" value="1"/>
</dbReference>
<organism evidence="3 4">
    <name type="scientific">Leersia perrieri</name>
    <dbReference type="NCBI Taxonomy" id="77586"/>
    <lineage>
        <taxon>Eukaryota</taxon>
        <taxon>Viridiplantae</taxon>
        <taxon>Streptophyta</taxon>
        <taxon>Embryophyta</taxon>
        <taxon>Tracheophyta</taxon>
        <taxon>Spermatophyta</taxon>
        <taxon>Magnoliopsida</taxon>
        <taxon>Liliopsida</taxon>
        <taxon>Poales</taxon>
        <taxon>Poaceae</taxon>
        <taxon>BOP clade</taxon>
        <taxon>Oryzoideae</taxon>
        <taxon>Oryzeae</taxon>
        <taxon>Oryzinae</taxon>
        <taxon>Leersia</taxon>
    </lineage>
</organism>
<feature type="compositionally biased region" description="Low complexity" evidence="1">
    <location>
        <begin position="194"/>
        <end position="206"/>
    </location>
</feature>